<protein>
    <submittedName>
        <fullName evidence="2">Transcriptional regulator</fullName>
    </submittedName>
</protein>
<dbReference type="InterPro" id="IPR038099">
    <property type="entry name" value="BldD-like_C_sf"/>
</dbReference>
<dbReference type="SUPFAM" id="SSF47413">
    <property type="entry name" value="lambda repressor-like DNA-binding domains"/>
    <property type="match status" value="1"/>
</dbReference>
<reference evidence="3" key="1">
    <citation type="submission" date="2016-07" db="EMBL/GenBank/DDBJ databases">
        <title>Sequence Frankia sp. strain CcI1.17.</title>
        <authorList>
            <person name="Ghodhbane-Gtari F."/>
            <person name="Swanson E."/>
            <person name="Gueddou A."/>
            <person name="Morris K."/>
            <person name="Hezbri K."/>
            <person name="Ktari A."/>
            <person name="Nouioui I."/>
            <person name="Abebe-Akele F."/>
            <person name="Simpson S."/>
            <person name="Thomas K."/>
            <person name="Gtari M."/>
            <person name="Tisa L.S."/>
            <person name="Hurst S."/>
        </authorList>
    </citation>
    <scope>NUCLEOTIDE SEQUENCE [LARGE SCALE GENOMIC DNA]</scope>
    <source>
        <strain evidence="3">Cc1.17</strain>
    </source>
</reference>
<dbReference type="GO" id="GO:0003677">
    <property type="term" value="F:DNA binding"/>
    <property type="evidence" value="ECO:0007669"/>
    <property type="project" value="InterPro"/>
</dbReference>
<dbReference type="RefSeq" id="WP_071089781.1">
    <property type="nucleotide sequence ID" value="NZ_MBLM01000155.1"/>
</dbReference>
<organism evidence="2 3">
    <name type="scientific">Parafrankia colletiae</name>
    <dbReference type="NCBI Taxonomy" id="573497"/>
    <lineage>
        <taxon>Bacteria</taxon>
        <taxon>Bacillati</taxon>
        <taxon>Actinomycetota</taxon>
        <taxon>Actinomycetes</taxon>
        <taxon>Frankiales</taxon>
        <taxon>Frankiaceae</taxon>
        <taxon>Parafrankia</taxon>
    </lineage>
</organism>
<dbReference type="Pfam" id="PF21179">
    <property type="entry name" value="BldD-like_C"/>
    <property type="match status" value="1"/>
</dbReference>
<gene>
    <name evidence="2" type="ORF">CC117_27780</name>
</gene>
<dbReference type="PROSITE" id="PS50943">
    <property type="entry name" value="HTH_CROC1"/>
    <property type="match status" value="1"/>
</dbReference>
<dbReference type="AlphaFoldDB" id="A0A1S1Q969"/>
<dbReference type="Gene3D" id="1.10.10.1930">
    <property type="match status" value="1"/>
</dbReference>
<sequence length="171" mass="18862">MTTTSENRAYAREVGARLRDIRTQQGRSLQQVEALSHGRWKTAAVGSYERGDRMVSVENLAALAAFYGVPLAELLPSARPDPLPPRTARVVLNLPALTGLPGEDAGPLRRWAAEIQRERGDYAGRVLSIREGDLRTLAILYDRTPDQLIDMLQQWKALDPTSDVEAPSDTA</sequence>
<keyword evidence="3" id="KW-1185">Reference proteome</keyword>
<comment type="caution">
    <text evidence="2">The sequence shown here is derived from an EMBL/GenBank/DDBJ whole genome shotgun (WGS) entry which is preliminary data.</text>
</comment>
<dbReference type="InterPro" id="IPR037664">
    <property type="entry name" value="BldD_C"/>
</dbReference>
<evidence type="ECO:0000313" key="3">
    <source>
        <dbReference type="Proteomes" id="UP000179627"/>
    </source>
</evidence>
<proteinExistence type="predicted"/>
<dbReference type="SMART" id="SM00530">
    <property type="entry name" value="HTH_XRE"/>
    <property type="match status" value="1"/>
</dbReference>
<dbReference type="OrthoDB" id="5183072at2"/>
<evidence type="ECO:0000313" key="2">
    <source>
        <dbReference type="EMBL" id="OHV30129.1"/>
    </source>
</evidence>
<dbReference type="CDD" id="cd00093">
    <property type="entry name" value="HTH_XRE"/>
    <property type="match status" value="1"/>
</dbReference>
<accession>A0A1S1Q969</accession>
<dbReference type="GO" id="GO:0045892">
    <property type="term" value="P:negative regulation of DNA-templated transcription"/>
    <property type="evidence" value="ECO:0007669"/>
    <property type="project" value="InterPro"/>
</dbReference>
<evidence type="ECO:0000259" key="1">
    <source>
        <dbReference type="PROSITE" id="PS50943"/>
    </source>
</evidence>
<dbReference type="Proteomes" id="UP000179627">
    <property type="component" value="Unassembled WGS sequence"/>
</dbReference>
<dbReference type="Pfam" id="PF01381">
    <property type="entry name" value="HTH_3"/>
    <property type="match status" value="1"/>
</dbReference>
<dbReference type="CDD" id="cd16837">
    <property type="entry name" value="BldD_C_like"/>
    <property type="match status" value="1"/>
</dbReference>
<dbReference type="InterPro" id="IPR010982">
    <property type="entry name" value="Lambda_DNA-bd_dom_sf"/>
</dbReference>
<dbReference type="EMBL" id="MBLM01000155">
    <property type="protein sequence ID" value="OHV30129.1"/>
    <property type="molecule type" value="Genomic_DNA"/>
</dbReference>
<feature type="domain" description="HTH cro/C1-type" evidence="1">
    <location>
        <begin position="18"/>
        <end position="74"/>
    </location>
</feature>
<dbReference type="InterPro" id="IPR001387">
    <property type="entry name" value="Cro/C1-type_HTH"/>
</dbReference>
<name>A0A1S1Q969_9ACTN</name>
<dbReference type="Gene3D" id="1.10.260.40">
    <property type="entry name" value="lambda repressor-like DNA-binding domains"/>
    <property type="match status" value="1"/>
</dbReference>